<comment type="caution">
    <text evidence="2">The sequence shown here is derived from an EMBL/GenBank/DDBJ whole genome shotgun (WGS) entry which is preliminary data.</text>
</comment>
<evidence type="ECO:0000313" key="2">
    <source>
        <dbReference type="EMBL" id="KAK7929091.1"/>
    </source>
</evidence>
<reference evidence="3" key="1">
    <citation type="submission" date="2024-04" db="EMBL/GenBank/DDBJ databases">
        <title>Salinicola lusitanus LLJ914,a marine bacterium isolated from the Okinawa Trough.</title>
        <authorList>
            <person name="Li J."/>
        </authorList>
    </citation>
    <scope>NUCLEOTIDE SEQUENCE [LARGE SCALE GENOMIC DNA]</scope>
</reference>
<protein>
    <submittedName>
        <fullName evidence="2">Uncharacterized protein</fullName>
    </submittedName>
</protein>
<evidence type="ECO:0000256" key="1">
    <source>
        <dbReference type="SAM" id="MobiDB-lite"/>
    </source>
</evidence>
<feature type="region of interest" description="Disordered" evidence="1">
    <location>
        <begin position="34"/>
        <end position="78"/>
    </location>
</feature>
<organism evidence="2 3">
    <name type="scientific">Mugilogobius chulae</name>
    <name type="common">yellowstripe goby</name>
    <dbReference type="NCBI Taxonomy" id="88201"/>
    <lineage>
        <taxon>Eukaryota</taxon>
        <taxon>Metazoa</taxon>
        <taxon>Chordata</taxon>
        <taxon>Craniata</taxon>
        <taxon>Vertebrata</taxon>
        <taxon>Euteleostomi</taxon>
        <taxon>Actinopterygii</taxon>
        <taxon>Neopterygii</taxon>
        <taxon>Teleostei</taxon>
        <taxon>Neoteleostei</taxon>
        <taxon>Acanthomorphata</taxon>
        <taxon>Gobiaria</taxon>
        <taxon>Gobiiformes</taxon>
        <taxon>Gobioidei</taxon>
        <taxon>Gobiidae</taxon>
        <taxon>Gobionellinae</taxon>
        <taxon>Mugilogobius</taxon>
    </lineage>
</organism>
<proteinExistence type="predicted"/>
<keyword evidence="3" id="KW-1185">Reference proteome</keyword>
<dbReference type="EMBL" id="JBBPFD010000004">
    <property type="protein sequence ID" value="KAK7929091.1"/>
    <property type="molecule type" value="Genomic_DNA"/>
</dbReference>
<name>A0AAW0PJU7_9GOBI</name>
<evidence type="ECO:0000313" key="3">
    <source>
        <dbReference type="Proteomes" id="UP001460270"/>
    </source>
</evidence>
<accession>A0AAW0PJU7</accession>
<dbReference type="Proteomes" id="UP001460270">
    <property type="component" value="Unassembled WGS sequence"/>
</dbReference>
<dbReference type="AlphaFoldDB" id="A0AAW0PJU7"/>
<sequence length="113" mass="11930">MKTGRSAGGWCKNAATTRNPTACADELHLKRSGAVSMTTGHGEEDPPCLEDGRSDPAPLTFGEGGSPVESARHRAETDVRRDDGGLKCLCLSDQKSIPGGKECVTMEKARAFP</sequence>
<gene>
    <name evidence="2" type="ORF">WMY93_005486</name>
</gene>